<organism evidence="2">
    <name type="scientific">Roseihalotalea indica</name>
    <dbReference type="NCBI Taxonomy" id="2867963"/>
    <lineage>
        <taxon>Bacteria</taxon>
        <taxon>Pseudomonadati</taxon>
        <taxon>Bacteroidota</taxon>
        <taxon>Cytophagia</taxon>
        <taxon>Cytophagales</taxon>
        <taxon>Catalimonadaceae</taxon>
        <taxon>Roseihalotalea</taxon>
    </lineage>
</organism>
<dbReference type="GO" id="GO:0004803">
    <property type="term" value="F:transposase activity"/>
    <property type="evidence" value="ECO:0007669"/>
    <property type="project" value="InterPro"/>
</dbReference>
<dbReference type="EMBL" id="CP120682">
    <property type="protein sequence ID" value="WKN38659.1"/>
    <property type="molecule type" value="Genomic_DNA"/>
</dbReference>
<protein>
    <submittedName>
        <fullName evidence="2">Transposase</fullName>
    </submittedName>
</protein>
<gene>
    <name evidence="2" type="ORF">K4G66_08085</name>
</gene>
<dbReference type="AlphaFoldDB" id="A0AA49GRN9"/>
<name>A0AA49GRN9_9BACT</name>
<dbReference type="InterPro" id="IPR012337">
    <property type="entry name" value="RNaseH-like_sf"/>
</dbReference>
<sequence length="294" mass="34307">MVNRFLLSDHHSGSELFHAVKDHIDLQGGTLSVDDSTLDKPYSQTASTELVGYFWSGKHHKSVKGISLVVLVYTMANGYSVPVNYRVYRHSEGKTKNDYFQEMVREVWNQGLRPAWVIADSWYSSLDNLKFLRNLEISIYMGPEKNRIISSQPHLYQQVSQIEVPSEGLHTHLKGFGFIQVFQTVAQDGNVRYYMIYKPQTDLSQPELISKEIFEQVRLQHWQVESFFRCIKQCCQAEKFFVRQTSAIKMHLFSVLRAFQKLASLTHSRYLDSLYSLKQFLFLEAQRQFIHDFA</sequence>
<dbReference type="InterPro" id="IPR002559">
    <property type="entry name" value="Transposase_11"/>
</dbReference>
<evidence type="ECO:0000259" key="1">
    <source>
        <dbReference type="Pfam" id="PF01609"/>
    </source>
</evidence>
<reference evidence="2" key="1">
    <citation type="journal article" date="2023" name="Comput. Struct. Biotechnol. J.">
        <title>Discovery of a novel marine Bacteroidetes with a rich repertoire of carbohydrate-active enzymes.</title>
        <authorList>
            <person name="Chen B."/>
            <person name="Liu G."/>
            <person name="Chen Q."/>
            <person name="Wang H."/>
            <person name="Liu L."/>
            <person name="Tang K."/>
        </authorList>
    </citation>
    <scope>NUCLEOTIDE SEQUENCE</scope>
    <source>
        <strain evidence="2">TK19036</strain>
    </source>
</reference>
<feature type="domain" description="Transposase IS4-like" evidence="1">
    <location>
        <begin position="32"/>
        <end position="258"/>
    </location>
</feature>
<dbReference type="GO" id="GO:0003677">
    <property type="term" value="F:DNA binding"/>
    <property type="evidence" value="ECO:0007669"/>
    <property type="project" value="InterPro"/>
</dbReference>
<dbReference type="GO" id="GO:0006313">
    <property type="term" value="P:DNA transposition"/>
    <property type="evidence" value="ECO:0007669"/>
    <property type="project" value="InterPro"/>
</dbReference>
<accession>A0AA49GRN9</accession>
<dbReference type="SUPFAM" id="SSF53098">
    <property type="entry name" value="Ribonuclease H-like"/>
    <property type="match status" value="1"/>
</dbReference>
<dbReference type="Pfam" id="PF01609">
    <property type="entry name" value="DDE_Tnp_1"/>
    <property type="match status" value="1"/>
</dbReference>
<proteinExistence type="predicted"/>
<evidence type="ECO:0000313" key="2">
    <source>
        <dbReference type="EMBL" id="WKN38659.1"/>
    </source>
</evidence>
<reference evidence="2" key="2">
    <citation type="journal article" date="2024" name="Antonie Van Leeuwenhoek">
        <title>Roseihalotalea indica gen. nov., sp. nov., a halophilic Bacteroidetes from mesopelagic Southwest Indian Ocean with higher carbohydrate metabolic potential.</title>
        <authorList>
            <person name="Chen B."/>
            <person name="Zhang M."/>
            <person name="Lin D."/>
            <person name="Ye J."/>
            <person name="Tang K."/>
        </authorList>
    </citation>
    <scope>NUCLEOTIDE SEQUENCE</scope>
    <source>
        <strain evidence="2">TK19036</strain>
    </source>
</reference>